<dbReference type="GO" id="GO:0009253">
    <property type="term" value="P:peptidoglycan catabolic process"/>
    <property type="evidence" value="ECO:0007669"/>
    <property type="project" value="InterPro"/>
</dbReference>
<organism evidence="3 4">
    <name type="scientific">Laceyella tengchongensis</name>
    <dbReference type="NCBI Taxonomy" id="574699"/>
    <lineage>
        <taxon>Bacteria</taxon>
        <taxon>Bacillati</taxon>
        <taxon>Bacillota</taxon>
        <taxon>Bacilli</taxon>
        <taxon>Bacillales</taxon>
        <taxon>Thermoactinomycetaceae</taxon>
        <taxon>Laceyella</taxon>
    </lineage>
</organism>
<dbReference type="PANTHER" id="PTHR30404">
    <property type="entry name" value="N-ACETYLMURAMOYL-L-ALANINE AMIDASE"/>
    <property type="match status" value="1"/>
</dbReference>
<dbReference type="InterPro" id="IPR050695">
    <property type="entry name" value="N-acetylmuramoyl_amidase_3"/>
</dbReference>
<dbReference type="EMBL" id="FXTU01000004">
    <property type="protein sequence ID" value="SMP22441.1"/>
    <property type="molecule type" value="Genomic_DNA"/>
</dbReference>
<dbReference type="SMART" id="SM00646">
    <property type="entry name" value="Ami_3"/>
    <property type="match status" value="1"/>
</dbReference>
<evidence type="ECO:0000256" key="1">
    <source>
        <dbReference type="ARBA" id="ARBA00022801"/>
    </source>
</evidence>
<evidence type="ECO:0000259" key="2">
    <source>
        <dbReference type="SMART" id="SM00646"/>
    </source>
</evidence>
<dbReference type="SUPFAM" id="SSF53187">
    <property type="entry name" value="Zn-dependent exopeptidases"/>
    <property type="match status" value="1"/>
</dbReference>
<name>A0AA45WPP3_9BACL</name>
<dbReference type="Gene3D" id="3.40.630.40">
    <property type="entry name" value="Zn-dependent exopeptidases"/>
    <property type="match status" value="1"/>
</dbReference>
<dbReference type="GO" id="GO:0030288">
    <property type="term" value="C:outer membrane-bounded periplasmic space"/>
    <property type="evidence" value="ECO:0007669"/>
    <property type="project" value="TreeGrafter"/>
</dbReference>
<dbReference type="PANTHER" id="PTHR30404:SF0">
    <property type="entry name" value="N-ACETYLMURAMOYL-L-ALANINE AMIDASE AMIC"/>
    <property type="match status" value="1"/>
</dbReference>
<dbReference type="RefSeq" id="WP_189318902.1">
    <property type="nucleotide sequence ID" value="NZ_FXTU01000004.1"/>
</dbReference>
<keyword evidence="1" id="KW-0378">Hydrolase</keyword>
<dbReference type="Pfam" id="PF01520">
    <property type="entry name" value="Amidase_3"/>
    <property type="match status" value="1"/>
</dbReference>
<comment type="caution">
    <text evidence="3">The sequence shown here is derived from an EMBL/GenBank/DDBJ whole genome shotgun (WGS) entry which is preliminary data.</text>
</comment>
<feature type="domain" description="MurNAc-LAA" evidence="2">
    <location>
        <begin position="69"/>
        <end position="188"/>
    </location>
</feature>
<sequence>MKVVIDPGHGGSDTGATGFGLREADVALKLAELVGEYFGKYEGAVVTFTRNRNTSSSYPGPPEGLRKRIAYANSTNADLFLSLHCNAGGGSGFESYIAKGAPARTQKIQNAINDSVLGYLKGYGIGPHGNVAKNDTQGAYSRIAVLRDTKMSAVLLENLFIDNPKENKLLRDRRFLDGLAKAIVKGVAVAFGLKEKVAKPKPMYRVTVDGKEIVDTAYEDKIATIVVESIRKSVKEINIKEI</sequence>
<reference evidence="3" key="1">
    <citation type="submission" date="2017-05" db="EMBL/GenBank/DDBJ databases">
        <authorList>
            <person name="Varghese N."/>
            <person name="Submissions S."/>
        </authorList>
    </citation>
    <scope>NUCLEOTIDE SEQUENCE</scope>
    <source>
        <strain evidence="3">DSM 45262</strain>
    </source>
</reference>
<gene>
    <name evidence="3" type="ORF">SAMN06265361_10465</name>
</gene>
<dbReference type="CDD" id="cd02696">
    <property type="entry name" value="MurNAc-LAA"/>
    <property type="match status" value="1"/>
</dbReference>
<dbReference type="InterPro" id="IPR002508">
    <property type="entry name" value="MurNAc-LAA_cat"/>
</dbReference>
<accession>A0AA45WPP3</accession>
<proteinExistence type="predicted"/>
<dbReference type="AlphaFoldDB" id="A0AA45WPP3"/>
<dbReference type="Proteomes" id="UP001157946">
    <property type="component" value="Unassembled WGS sequence"/>
</dbReference>
<protein>
    <submittedName>
        <fullName evidence="3">N-acetylmuramoyl-L-alanine amidase</fullName>
    </submittedName>
</protein>
<keyword evidence="4" id="KW-1185">Reference proteome</keyword>
<dbReference type="GO" id="GO:0008745">
    <property type="term" value="F:N-acetylmuramoyl-L-alanine amidase activity"/>
    <property type="evidence" value="ECO:0007669"/>
    <property type="project" value="InterPro"/>
</dbReference>
<evidence type="ECO:0000313" key="3">
    <source>
        <dbReference type="EMBL" id="SMP22441.1"/>
    </source>
</evidence>
<evidence type="ECO:0000313" key="4">
    <source>
        <dbReference type="Proteomes" id="UP001157946"/>
    </source>
</evidence>